<gene>
    <name evidence="2" type="ORF">PACTADRAFT_51915</name>
</gene>
<dbReference type="Gene3D" id="6.10.250.3180">
    <property type="match status" value="1"/>
</dbReference>
<dbReference type="GO" id="GO:0006368">
    <property type="term" value="P:transcription elongation by RNA polymerase II"/>
    <property type="evidence" value="ECO:0007669"/>
    <property type="project" value="InterPro"/>
</dbReference>
<keyword evidence="3" id="KW-1185">Reference proteome</keyword>
<dbReference type="STRING" id="669874.A0A1E4TNG1"/>
<feature type="compositionally biased region" description="Low complexity" evidence="1">
    <location>
        <begin position="256"/>
        <end position="266"/>
    </location>
</feature>
<sequence>MEENKTKVPSLAKLSTLKLLNNHLQLNFKTINYNFSSYFHLIEPLLLKLSKDQLANLEKNDNRLSSYTNDIWLNLLKKNFPNYVQDNERDHDKLFKDIYMELELEQFEKRNKAKEKLRLNNAKFKKLKELKKIEVINDIIPEKTKNINASNNNNNNNNGKNSKLFKSSIMEKARQDALMKSRLFKHDMKFGQNNSQIIKKRSSTEIINMERQTKIARLDSVDLKNRKNLPRTSSSSSTFGRSQIQHMQRLETCHSNDGNTNGNTNGNDKDSKVQNNNSSSSGRRTNVTPRKSSIFTQLASR</sequence>
<dbReference type="InterPro" id="IPR010684">
    <property type="entry name" value="RNA_pol_II_trans_fac_SIII_A"/>
</dbReference>
<dbReference type="Pfam" id="PF06881">
    <property type="entry name" value="Elongin_A"/>
    <property type="match status" value="1"/>
</dbReference>
<dbReference type="AlphaFoldDB" id="A0A1E4TNG1"/>
<evidence type="ECO:0000313" key="2">
    <source>
        <dbReference type="EMBL" id="ODV93306.1"/>
    </source>
</evidence>
<dbReference type="OrthoDB" id="21513at2759"/>
<accession>A0A1E4TNG1</accession>
<reference evidence="3" key="1">
    <citation type="submission" date="2016-05" db="EMBL/GenBank/DDBJ databases">
        <title>Comparative genomics of biotechnologically important yeasts.</title>
        <authorList>
            <consortium name="DOE Joint Genome Institute"/>
            <person name="Riley R."/>
            <person name="Haridas S."/>
            <person name="Wolfe K.H."/>
            <person name="Lopes M.R."/>
            <person name="Hittinger C.T."/>
            <person name="Goker M."/>
            <person name="Salamov A."/>
            <person name="Wisecaver J."/>
            <person name="Long T.M."/>
            <person name="Aerts A.L."/>
            <person name="Barry K."/>
            <person name="Choi C."/>
            <person name="Clum A."/>
            <person name="Coughlan A.Y."/>
            <person name="Deshpande S."/>
            <person name="Douglass A.P."/>
            <person name="Hanson S.J."/>
            <person name="Klenk H.-P."/>
            <person name="Labutti K."/>
            <person name="Lapidus A."/>
            <person name="Lindquist E."/>
            <person name="Lipzen A."/>
            <person name="Meier-Kolthoff J.P."/>
            <person name="Ohm R.A."/>
            <person name="Otillar R.P."/>
            <person name="Pangilinan J."/>
            <person name="Peng Y."/>
            <person name="Rokas A."/>
            <person name="Rosa C.A."/>
            <person name="Scheuner C."/>
            <person name="Sibirny A.A."/>
            <person name="Slot J.C."/>
            <person name="Stielow J.B."/>
            <person name="Sun H."/>
            <person name="Kurtzman C.P."/>
            <person name="Blackwell M."/>
            <person name="Grigoriev I.V."/>
            <person name="Jeffries T.W."/>
        </authorList>
    </citation>
    <scope>NUCLEOTIDE SEQUENCE [LARGE SCALE GENOMIC DNA]</scope>
    <source>
        <strain evidence="3">NRRL Y-2460</strain>
    </source>
</reference>
<protein>
    <recommendedName>
        <fullName evidence="4">Elongin-A</fullName>
    </recommendedName>
</protein>
<name>A0A1E4TNG1_PACTA</name>
<dbReference type="Proteomes" id="UP000094236">
    <property type="component" value="Unassembled WGS sequence"/>
</dbReference>
<feature type="compositionally biased region" description="Polar residues" evidence="1">
    <location>
        <begin position="282"/>
        <end position="301"/>
    </location>
</feature>
<proteinExistence type="predicted"/>
<evidence type="ECO:0000256" key="1">
    <source>
        <dbReference type="SAM" id="MobiDB-lite"/>
    </source>
</evidence>
<dbReference type="GO" id="GO:0070449">
    <property type="term" value="C:elongin complex"/>
    <property type="evidence" value="ECO:0007669"/>
    <property type="project" value="InterPro"/>
</dbReference>
<evidence type="ECO:0008006" key="4">
    <source>
        <dbReference type="Google" id="ProtNLM"/>
    </source>
</evidence>
<evidence type="ECO:0000313" key="3">
    <source>
        <dbReference type="Proteomes" id="UP000094236"/>
    </source>
</evidence>
<dbReference type="EMBL" id="KV454018">
    <property type="protein sequence ID" value="ODV93306.1"/>
    <property type="molecule type" value="Genomic_DNA"/>
</dbReference>
<feature type="region of interest" description="Disordered" evidence="1">
    <location>
        <begin position="253"/>
        <end position="301"/>
    </location>
</feature>
<organism evidence="2 3">
    <name type="scientific">Pachysolen tannophilus NRRL Y-2460</name>
    <dbReference type="NCBI Taxonomy" id="669874"/>
    <lineage>
        <taxon>Eukaryota</taxon>
        <taxon>Fungi</taxon>
        <taxon>Dikarya</taxon>
        <taxon>Ascomycota</taxon>
        <taxon>Saccharomycotina</taxon>
        <taxon>Pichiomycetes</taxon>
        <taxon>Pachysolenaceae</taxon>
        <taxon>Pachysolen</taxon>
    </lineage>
</organism>